<evidence type="ECO:0000256" key="1">
    <source>
        <dbReference type="ARBA" id="ARBA00004127"/>
    </source>
</evidence>
<dbReference type="PANTHER" id="PTHR21624:SF1">
    <property type="entry name" value="ALKYLGLYCEROL MONOOXYGENASE"/>
    <property type="match status" value="1"/>
</dbReference>
<keyword evidence="5" id="KW-0443">Lipid metabolism</keyword>
<dbReference type="Proteomes" id="UP000626210">
    <property type="component" value="Unassembled WGS sequence"/>
</dbReference>
<dbReference type="PANTHER" id="PTHR21624">
    <property type="entry name" value="STEROL DESATURASE-RELATED PROTEIN"/>
    <property type="match status" value="1"/>
</dbReference>
<accession>A0ABQ3G7B0</accession>
<evidence type="ECO:0000256" key="4">
    <source>
        <dbReference type="ARBA" id="ARBA00023002"/>
    </source>
</evidence>
<protein>
    <recommendedName>
        <fullName evidence="9">Fatty acid hydroxylase domain-containing protein</fullName>
    </recommendedName>
</protein>
<evidence type="ECO:0000259" key="9">
    <source>
        <dbReference type="Pfam" id="PF04116"/>
    </source>
</evidence>
<evidence type="ECO:0000313" key="10">
    <source>
        <dbReference type="EMBL" id="GHC93203.1"/>
    </source>
</evidence>
<keyword evidence="6 8" id="KW-0472">Membrane</keyword>
<evidence type="ECO:0000256" key="6">
    <source>
        <dbReference type="ARBA" id="ARBA00023136"/>
    </source>
</evidence>
<dbReference type="EMBL" id="BMYK01000017">
    <property type="protein sequence ID" value="GHC93203.1"/>
    <property type="molecule type" value="Genomic_DNA"/>
</dbReference>
<keyword evidence="2 8" id="KW-0812">Transmembrane</keyword>
<feature type="transmembrane region" description="Helical" evidence="8">
    <location>
        <begin position="48"/>
        <end position="67"/>
    </location>
</feature>
<evidence type="ECO:0000313" key="11">
    <source>
        <dbReference type="Proteomes" id="UP000626210"/>
    </source>
</evidence>
<feature type="transmembrane region" description="Helical" evidence="8">
    <location>
        <begin position="128"/>
        <end position="149"/>
    </location>
</feature>
<feature type="region of interest" description="Disordered" evidence="7">
    <location>
        <begin position="291"/>
        <end position="310"/>
    </location>
</feature>
<reference evidence="11" key="1">
    <citation type="journal article" date="2019" name="Int. J. Syst. Evol. Microbiol.">
        <title>The Global Catalogue of Microorganisms (GCM) 10K type strain sequencing project: providing services to taxonomists for standard genome sequencing and annotation.</title>
        <authorList>
            <consortium name="The Broad Institute Genomics Platform"/>
            <consortium name="The Broad Institute Genome Sequencing Center for Infectious Disease"/>
            <person name="Wu L."/>
            <person name="Ma J."/>
        </authorList>
    </citation>
    <scope>NUCLEOTIDE SEQUENCE [LARGE SCALE GENOMIC DNA]</scope>
    <source>
        <strain evidence="11">KCTC 23314</strain>
    </source>
</reference>
<keyword evidence="11" id="KW-1185">Reference proteome</keyword>
<proteinExistence type="predicted"/>
<organism evidence="10 11">
    <name type="scientific">Pseudorhodoferax aquiterrae</name>
    <dbReference type="NCBI Taxonomy" id="747304"/>
    <lineage>
        <taxon>Bacteria</taxon>
        <taxon>Pseudomonadati</taxon>
        <taxon>Pseudomonadota</taxon>
        <taxon>Betaproteobacteria</taxon>
        <taxon>Burkholderiales</taxon>
        <taxon>Comamonadaceae</taxon>
    </lineage>
</organism>
<evidence type="ECO:0000256" key="5">
    <source>
        <dbReference type="ARBA" id="ARBA00023098"/>
    </source>
</evidence>
<sequence length="310" mass="34792">MNTLEKILLFGAAPTVLALSLLEGVLLSRRGGYDWRAYGVSLFDYAGRIALTVFVPFTIAAPLVRWVEQHRLGTIPVDSAGAALALFLLLEFFYYWLHRAGHRVRWFWCNHAVHHTPNQLNLGASLRIGMFGKLTGNVVFLLPLVWLGFELRQVAAALTLNLLYQFWLHATWIPKLGWLEHWLNTPSAHRVHHAANLEYLDANYGGVLIVFDRLFGTYVAEREDLPCRYGLVHPMTSRNPFTVELAQWRALARDLARVRSLRALLGHLAMPPGWSPTGAHETTEALRARAAVPAGAPLSATQAPRLRTDP</sequence>
<keyword evidence="4" id="KW-0560">Oxidoreductase</keyword>
<evidence type="ECO:0000256" key="7">
    <source>
        <dbReference type="SAM" id="MobiDB-lite"/>
    </source>
</evidence>
<comment type="subcellular location">
    <subcellularLocation>
        <location evidence="1">Endomembrane system</location>
        <topology evidence="1">Multi-pass membrane protein</topology>
    </subcellularLocation>
</comment>
<evidence type="ECO:0000256" key="2">
    <source>
        <dbReference type="ARBA" id="ARBA00022692"/>
    </source>
</evidence>
<gene>
    <name evidence="10" type="ORF">GCM10007320_43910</name>
</gene>
<comment type="caution">
    <text evidence="10">The sequence shown here is derived from an EMBL/GenBank/DDBJ whole genome shotgun (WGS) entry which is preliminary data.</text>
</comment>
<feature type="transmembrane region" description="Helical" evidence="8">
    <location>
        <begin position="79"/>
        <end position="97"/>
    </location>
</feature>
<dbReference type="RefSeq" id="WP_189689039.1">
    <property type="nucleotide sequence ID" value="NZ_BMYK01000017.1"/>
</dbReference>
<feature type="domain" description="Fatty acid hydroxylase" evidence="9">
    <location>
        <begin position="84"/>
        <end position="217"/>
    </location>
</feature>
<dbReference type="Pfam" id="PF04116">
    <property type="entry name" value="FA_hydroxylase"/>
    <property type="match status" value="1"/>
</dbReference>
<evidence type="ECO:0000256" key="3">
    <source>
        <dbReference type="ARBA" id="ARBA00022989"/>
    </source>
</evidence>
<feature type="compositionally biased region" description="Low complexity" evidence="7">
    <location>
        <begin position="291"/>
        <end position="300"/>
    </location>
</feature>
<name>A0ABQ3G7B0_9BURK</name>
<keyword evidence="3 8" id="KW-1133">Transmembrane helix</keyword>
<dbReference type="InterPro" id="IPR051689">
    <property type="entry name" value="Sterol_desaturase/TMEM195"/>
</dbReference>
<dbReference type="InterPro" id="IPR006694">
    <property type="entry name" value="Fatty_acid_hydroxylase"/>
</dbReference>
<evidence type="ECO:0000256" key="8">
    <source>
        <dbReference type="SAM" id="Phobius"/>
    </source>
</evidence>